<proteinExistence type="predicted"/>
<evidence type="ECO:0000313" key="2">
    <source>
        <dbReference type="Proteomes" id="UP000516439"/>
    </source>
</evidence>
<dbReference type="PRINTS" id="PR01955">
    <property type="entry name" value="LANCFRANKIA"/>
</dbReference>
<protein>
    <recommendedName>
        <fullName evidence="3">Lanthionine synthetase C-like protein</fullName>
    </recommendedName>
</protein>
<sequence length="390" mass="44808">MPERILIEVKLEHIYQETLQIEKDISLYNGECGLSLFGVLYSKHFRKNHLSSEIINNLQYLLNKSFDGGFKTLCSGKTGINWYFSYLNEIGYLGIEDKREVCSDDLILSKIALFWIEIGNFDFLHGALGIAYYLLKSKSILVNFFEKFFEHLFFLMKNKDNMIYHFDFNTFRPDKTRINLGLAHGITSILKFSVECYKSNICKERALDLMSKVTYFFLSSTNTFQDKSIFPSIIVLGTNINQASRLAWCYGDLTIAFVLYQAGVEMKDQKIIDFSLAIFAKSRDRRNPKENQVVDAGICHGTSGIAHIYNKMWKLTGHQKFKDECEFWIDETLNYGTYQDTISGFKKYDPVQEKYVASKGLLEGSAGIGLVLISFLTGDCSWDSCMMLDS</sequence>
<organism evidence="1 2">
    <name type="scientific">Pedobacter riviphilus</name>
    <dbReference type="NCBI Taxonomy" id="2766984"/>
    <lineage>
        <taxon>Bacteria</taxon>
        <taxon>Pseudomonadati</taxon>
        <taxon>Bacteroidota</taxon>
        <taxon>Sphingobacteriia</taxon>
        <taxon>Sphingobacteriales</taxon>
        <taxon>Sphingobacteriaceae</taxon>
        <taxon>Pedobacter</taxon>
    </lineage>
</organism>
<dbReference type="Gene3D" id="1.50.10.20">
    <property type="match status" value="1"/>
</dbReference>
<evidence type="ECO:0000313" key="1">
    <source>
        <dbReference type="EMBL" id="QNR83656.1"/>
    </source>
</evidence>
<dbReference type="SMART" id="SM01260">
    <property type="entry name" value="LANC_like"/>
    <property type="match status" value="1"/>
</dbReference>
<dbReference type="Proteomes" id="UP000516439">
    <property type="component" value="Chromosome"/>
</dbReference>
<keyword evidence="2" id="KW-1185">Reference proteome</keyword>
<dbReference type="EMBL" id="CP061171">
    <property type="protein sequence ID" value="QNR83656.1"/>
    <property type="molecule type" value="Genomic_DNA"/>
</dbReference>
<reference evidence="1 2" key="1">
    <citation type="submission" date="2020-09" db="EMBL/GenBank/DDBJ databases">
        <title>Pedobacter sp. SW-16 isolated from soil near Yeocheon.</title>
        <authorList>
            <person name="Im H.S."/>
            <person name="Joung Y."/>
            <person name="Lee S.-S."/>
        </authorList>
    </citation>
    <scope>NUCLEOTIDE SEQUENCE [LARGE SCALE GENOMIC DNA]</scope>
    <source>
        <strain evidence="1 2">SW-16</strain>
    </source>
</reference>
<accession>A0ABX6TDU0</accession>
<dbReference type="Pfam" id="PF05147">
    <property type="entry name" value="LANC_like"/>
    <property type="match status" value="1"/>
</dbReference>
<dbReference type="InterPro" id="IPR007822">
    <property type="entry name" value="LANC-like"/>
</dbReference>
<gene>
    <name evidence="1" type="ORF">H9N25_17150</name>
</gene>
<name>A0ABX6TDU0_9SPHI</name>
<dbReference type="PRINTS" id="PR01950">
    <property type="entry name" value="LANCSUPER"/>
</dbReference>
<dbReference type="SUPFAM" id="SSF158745">
    <property type="entry name" value="LanC-like"/>
    <property type="match status" value="1"/>
</dbReference>
<dbReference type="RefSeq" id="WP_190326667.1">
    <property type="nucleotide sequence ID" value="NZ_CP061171.1"/>
</dbReference>
<evidence type="ECO:0008006" key="3">
    <source>
        <dbReference type="Google" id="ProtNLM"/>
    </source>
</evidence>